<proteinExistence type="predicted"/>
<accession>A0ABQ3VS74</accession>
<organism evidence="1 2">
    <name type="scientific">Dictyobacter formicarum</name>
    <dbReference type="NCBI Taxonomy" id="2778368"/>
    <lineage>
        <taxon>Bacteria</taxon>
        <taxon>Bacillati</taxon>
        <taxon>Chloroflexota</taxon>
        <taxon>Ktedonobacteria</taxon>
        <taxon>Ktedonobacterales</taxon>
        <taxon>Dictyobacteraceae</taxon>
        <taxon>Dictyobacter</taxon>
    </lineage>
</organism>
<evidence type="ECO:0000313" key="1">
    <source>
        <dbReference type="EMBL" id="GHO88566.1"/>
    </source>
</evidence>
<sequence>MVGQEPQFDIVELLEEFIELYLWLLGHLAQYCKQDRRLLHCVLLCSFLQLENLRPFALYAAFQHSLSGS</sequence>
<reference evidence="1 2" key="1">
    <citation type="journal article" date="2021" name="Int. J. Syst. Evol. Microbiol.">
        <title>Reticulibacter mediterranei gen. nov., sp. nov., within the new family Reticulibacteraceae fam. nov., and Ktedonospora formicarum gen. nov., sp. nov., Ktedonobacter robiniae sp. nov., Dictyobacter formicarum sp. nov. and Dictyobacter arantiisoli sp. nov., belonging to the class Ktedonobacteria.</title>
        <authorList>
            <person name="Yabe S."/>
            <person name="Zheng Y."/>
            <person name="Wang C.M."/>
            <person name="Sakai Y."/>
            <person name="Abe K."/>
            <person name="Yokota A."/>
            <person name="Donadio S."/>
            <person name="Cavaletti L."/>
            <person name="Monciardini P."/>
        </authorList>
    </citation>
    <scope>NUCLEOTIDE SEQUENCE [LARGE SCALE GENOMIC DNA]</scope>
    <source>
        <strain evidence="1 2">SOSP1-9</strain>
    </source>
</reference>
<gene>
    <name evidence="1" type="ORF">KSZ_65720</name>
</gene>
<name>A0ABQ3VS74_9CHLR</name>
<dbReference type="Proteomes" id="UP000635565">
    <property type="component" value="Unassembled WGS sequence"/>
</dbReference>
<protein>
    <submittedName>
        <fullName evidence="1">Uncharacterized protein</fullName>
    </submittedName>
</protein>
<evidence type="ECO:0000313" key="2">
    <source>
        <dbReference type="Proteomes" id="UP000635565"/>
    </source>
</evidence>
<dbReference type="EMBL" id="BNJJ01000025">
    <property type="protein sequence ID" value="GHO88566.1"/>
    <property type="molecule type" value="Genomic_DNA"/>
</dbReference>
<comment type="caution">
    <text evidence="1">The sequence shown here is derived from an EMBL/GenBank/DDBJ whole genome shotgun (WGS) entry which is preliminary data.</text>
</comment>
<keyword evidence="2" id="KW-1185">Reference proteome</keyword>